<dbReference type="SMART" id="SM01266">
    <property type="entry name" value="Mac"/>
    <property type="match status" value="1"/>
</dbReference>
<keyword evidence="6" id="KW-1185">Reference proteome</keyword>
<dbReference type="PANTHER" id="PTHR23416">
    <property type="entry name" value="SIALIC ACID SYNTHASE-RELATED"/>
    <property type="match status" value="1"/>
</dbReference>
<feature type="domain" description="Maltose/galactoside acetyltransferase" evidence="4">
    <location>
        <begin position="86"/>
        <end position="139"/>
    </location>
</feature>
<dbReference type="Proteomes" id="UP000027600">
    <property type="component" value="Chromosome I"/>
</dbReference>
<dbReference type="CDD" id="cd03357">
    <property type="entry name" value="LbH_MAT_GAT"/>
    <property type="match status" value="1"/>
</dbReference>
<dbReference type="Pfam" id="PF14602">
    <property type="entry name" value="Hexapep_2"/>
    <property type="match status" value="1"/>
</dbReference>
<dbReference type="Pfam" id="PF00132">
    <property type="entry name" value="Hexapep"/>
    <property type="match status" value="1"/>
</dbReference>
<dbReference type="InterPro" id="IPR051159">
    <property type="entry name" value="Hexapeptide_acetyltransf"/>
</dbReference>
<sequence length="286" mass="32561">MTRTHLCTQIICRDFTYNFFYPAKLFIYYDKVGSALPISILHFLYTIFYSITRPPKTIDTARNLCYTLNKIKWNYTQKGRFIMTEKEKMLAGKIYDSSDKELAELRTKAHKLSQQYSSLYEDDERRKAILNELLPDHGEGFFLQGPVYFDYGVFTKFGSGCYANFNLTVLDTCPVTIGDNVFFGPNCTIATPVHPFRWQERNMKKKSDGTVYDDEYGKPITIHSNCWIASNVVITGGVTIGEGCVIGAGSVVTRDIPPNSLAAGNPCRVIREITEEDSIKYKAELF</sequence>
<dbReference type="Gene3D" id="2.160.10.10">
    <property type="entry name" value="Hexapeptide repeat proteins"/>
    <property type="match status" value="1"/>
</dbReference>
<proteinExistence type="inferred from homology"/>
<keyword evidence="2" id="KW-0808">Transferase</keyword>
<evidence type="ECO:0000256" key="3">
    <source>
        <dbReference type="SAM" id="Coils"/>
    </source>
</evidence>
<evidence type="ECO:0000259" key="4">
    <source>
        <dbReference type="SMART" id="SM01266"/>
    </source>
</evidence>
<dbReference type="SUPFAM" id="SSF51161">
    <property type="entry name" value="Trimeric LpxA-like enzymes"/>
    <property type="match status" value="1"/>
</dbReference>
<evidence type="ECO:0000256" key="2">
    <source>
        <dbReference type="ARBA" id="ARBA00022679"/>
    </source>
</evidence>
<protein>
    <recommendedName>
        <fullName evidence="4">Maltose/galactoside acetyltransferase domain-containing protein</fullName>
    </recommendedName>
</protein>
<dbReference type="InterPro" id="IPR011004">
    <property type="entry name" value="Trimer_LpxA-like_sf"/>
</dbReference>
<evidence type="ECO:0000313" key="6">
    <source>
        <dbReference type="Proteomes" id="UP000027600"/>
    </source>
</evidence>
<dbReference type="EMBL" id="HF545616">
    <property type="protein sequence ID" value="CCO04318.1"/>
    <property type="molecule type" value="Genomic_DNA"/>
</dbReference>
<name>A0ABP1WEY2_9FIRM</name>
<dbReference type="Pfam" id="PF12464">
    <property type="entry name" value="Mac"/>
    <property type="match status" value="1"/>
</dbReference>
<comment type="similarity">
    <text evidence="1">Belongs to the transferase hexapeptide repeat family.</text>
</comment>
<keyword evidence="3" id="KW-0175">Coiled coil</keyword>
<organism evidence="5 6">
    <name type="scientific">Ruminococcus bicirculans</name>
    <name type="common">ex Wegman et al. 2014</name>
    <dbReference type="NCBI Taxonomy" id="1160721"/>
    <lineage>
        <taxon>Bacteria</taxon>
        <taxon>Bacillati</taxon>
        <taxon>Bacillota</taxon>
        <taxon>Clostridia</taxon>
        <taxon>Eubacteriales</taxon>
        <taxon>Oscillospiraceae</taxon>
        <taxon>Ruminococcus</taxon>
    </lineage>
</organism>
<dbReference type="InterPro" id="IPR001451">
    <property type="entry name" value="Hexapep"/>
</dbReference>
<dbReference type="InterPro" id="IPR024688">
    <property type="entry name" value="Mac_dom"/>
</dbReference>
<evidence type="ECO:0000313" key="5">
    <source>
        <dbReference type="EMBL" id="CCO04318.1"/>
    </source>
</evidence>
<accession>A0ABP1WEY2</accession>
<reference evidence="5 6" key="1">
    <citation type="journal article" date="2014" name="Int. J. Syst. Evol. Microbiol.">
        <title>Complete genome of a new Firmicutes species belonging to the dominant human colonic microbiota ('Ruminococcus bicirculans') reveals two chromosomes and a selective capacity to utilize plant glucans.</title>
        <authorList>
            <consortium name="NISC Comparative Sequencing Program"/>
            <person name="Wegmann U."/>
            <person name="Louis P."/>
            <person name="Goesmann A."/>
            <person name="Henrissat B."/>
            <person name="Duncan S.H."/>
            <person name="Flint H.J."/>
        </authorList>
    </citation>
    <scope>NUCLEOTIDE SEQUENCE [LARGE SCALE GENOMIC DNA]</scope>
    <source>
        <strain evidence="5 6">80/3</strain>
    </source>
</reference>
<gene>
    <name evidence="5" type="ORF">RBI_I00594</name>
</gene>
<feature type="coiled-coil region" evidence="3">
    <location>
        <begin position="95"/>
        <end position="122"/>
    </location>
</feature>
<dbReference type="PANTHER" id="PTHR23416:SF23">
    <property type="entry name" value="ACETYLTRANSFERASE C18B11.09C-RELATED"/>
    <property type="match status" value="1"/>
</dbReference>
<evidence type="ECO:0000256" key="1">
    <source>
        <dbReference type="ARBA" id="ARBA00007274"/>
    </source>
</evidence>